<comment type="caution">
    <text evidence="1">The sequence shown here is derived from an EMBL/GenBank/DDBJ whole genome shotgun (WGS) entry which is preliminary data.</text>
</comment>
<accession>A0AAV5E1U0</accession>
<dbReference type="Proteomes" id="UP001054889">
    <property type="component" value="Unassembled WGS sequence"/>
</dbReference>
<reference evidence="1" key="1">
    <citation type="journal article" date="2018" name="DNA Res.">
        <title>Multiple hybrid de novo genome assembly of finger millet, an orphan allotetraploid crop.</title>
        <authorList>
            <person name="Hatakeyama M."/>
            <person name="Aluri S."/>
            <person name="Balachadran M.T."/>
            <person name="Sivarajan S.R."/>
            <person name="Patrignani A."/>
            <person name="Gruter S."/>
            <person name="Poveda L."/>
            <person name="Shimizu-Inatsugi R."/>
            <person name="Baeten J."/>
            <person name="Francoijs K.J."/>
            <person name="Nataraja K.N."/>
            <person name="Reddy Y.A.N."/>
            <person name="Phadnis S."/>
            <person name="Ravikumar R.L."/>
            <person name="Schlapbach R."/>
            <person name="Sreeman S.M."/>
            <person name="Shimizu K.K."/>
        </authorList>
    </citation>
    <scope>NUCLEOTIDE SEQUENCE</scope>
</reference>
<sequence length="153" mass="16783">MEVVPDKMDVKHMDATFRSVFMDVSPCVVIVEQIGRIDKFCVGSVISSEKDEGTFILTQAEITSPSANLAVRFFDGIKLPVTPLLTIGFVIDDMEYAYCPSRADKDYIAYHGTELKVVESSSIVQADLSTALGGDDGENCLLTQHKILNKSND</sequence>
<protein>
    <submittedName>
        <fullName evidence="1">Uncharacterized protein</fullName>
    </submittedName>
</protein>
<dbReference type="EMBL" id="BQKI01000073">
    <property type="protein sequence ID" value="GJN16667.1"/>
    <property type="molecule type" value="Genomic_DNA"/>
</dbReference>
<gene>
    <name evidence="1" type="primary">gb03684</name>
    <name evidence="1" type="ORF">PR202_gb03684</name>
</gene>
<organism evidence="1 2">
    <name type="scientific">Eleusine coracana subsp. coracana</name>
    <dbReference type="NCBI Taxonomy" id="191504"/>
    <lineage>
        <taxon>Eukaryota</taxon>
        <taxon>Viridiplantae</taxon>
        <taxon>Streptophyta</taxon>
        <taxon>Embryophyta</taxon>
        <taxon>Tracheophyta</taxon>
        <taxon>Spermatophyta</taxon>
        <taxon>Magnoliopsida</taxon>
        <taxon>Liliopsida</taxon>
        <taxon>Poales</taxon>
        <taxon>Poaceae</taxon>
        <taxon>PACMAD clade</taxon>
        <taxon>Chloridoideae</taxon>
        <taxon>Cynodonteae</taxon>
        <taxon>Eleusininae</taxon>
        <taxon>Eleusine</taxon>
    </lineage>
</organism>
<reference evidence="1" key="2">
    <citation type="submission" date="2021-12" db="EMBL/GenBank/DDBJ databases">
        <title>Resequencing data analysis of finger millet.</title>
        <authorList>
            <person name="Hatakeyama M."/>
            <person name="Aluri S."/>
            <person name="Balachadran M.T."/>
            <person name="Sivarajan S.R."/>
            <person name="Poveda L."/>
            <person name="Shimizu-Inatsugi R."/>
            <person name="Schlapbach R."/>
            <person name="Sreeman S.M."/>
            <person name="Shimizu K.K."/>
        </authorList>
    </citation>
    <scope>NUCLEOTIDE SEQUENCE</scope>
</reference>
<evidence type="ECO:0000313" key="2">
    <source>
        <dbReference type="Proteomes" id="UP001054889"/>
    </source>
</evidence>
<keyword evidence="2" id="KW-1185">Reference proteome</keyword>
<proteinExistence type="predicted"/>
<evidence type="ECO:0000313" key="1">
    <source>
        <dbReference type="EMBL" id="GJN16667.1"/>
    </source>
</evidence>
<name>A0AAV5E1U0_ELECO</name>
<dbReference type="AlphaFoldDB" id="A0AAV5E1U0"/>